<dbReference type="EMBL" id="CP039712">
    <property type="protein sequence ID" value="QCI87033.1"/>
    <property type="molecule type" value="Genomic_DNA"/>
</dbReference>
<organism evidence="2 3">
    <name type="scientific">Vagococcus zengguangii</name>
    <dbReference type="NCBI Taxonomy" id="2571750"/>
    <lineage>
        <taxon>Bacteria</taxon>
        <taxon>Bacillati</taxon>
        <taxon>Bacillota</taxon>
        <taxon>Bacilli</taxon>
        <taxon>Lactobacillales</taxon>
        <taxon>Enterococcaceae</taxon>
        <taxon>Vagococcus</taxon>
    </lineage>
</organism>
<sequence>MKPILLITTTIALVTCLTACKGTDSKTSTSNETSTETSSIIEAQNETHTQLVDSSDLAGTPNGQLTPEVNGQTIDSYSAYDQLSVSDQNQLIYNYLVGALTALAGDEAGAKELLDEQGYQLESGSALLKKLREKQSDLDFNQALIKLVGQVIE</sequence>
<dbReference type="KEGG" id="vao:FA707_08670"/>
<evidence type="ECO:0000313" key="2">
    <source>
        <dbReference type="EMBL" id="QCI87033.1"/>
    </source>
</evidence>
<name>A0A4D7CUK0_9ENTE</name>
<feature type="region of interest" description="Disordered" evidence="1">
    <location>
        <begin position="50"/>
        <end position="70"/>
    </location>
</feature>
<evidence type="ECO:0000313" key="3">
    <source>
        <dbReference type="Proteomes" id="UP000298615"/>
    </source>
</evidence>
<gene>
    <name evidence="2" type="ORF">FA707_08670</name>
</gene>
<dbReference type="RefSeq" id="WP_136953855.1">
    <property type="nucleotide sequence ID" value="NZ_CP039712.1"/>
</dbReference>
<feature type="compositionally biased region" description="Polar residues" evidence="1">
    <location>
        <begin position="61"/>
        <end position="70"/>
    </location>
</feature>
<dbReference type="AlphaFoldDB" id="A0A4D7CUK0"/>
<keyword evidence="3" id="KW-1185">Reference proteome</keyword>
<accession>A0A4D7CUK0</accession>
<protein>
    <submittedName>
        <fullName evidence="2">Uncharacterized protein</fullName>
    </submittedName>
</protein>
<evidence type="ECO:0000256" key="1">
    <source>
        <dbReference type="SAM" id="MobiDB-lite"/>
    </source>
</evidence>
<reference evidence="2 3" key="1">
    <citation type="submission" date="2019-04" db="EMBL/GenBank/DDBJ databases">
        <title>Vagococcus sp. nov., isolated from faeces of yaks (Bos grunniens).</title>
        <authorList>
            <person name="Ge Y."/>
        </authorList>
    </citation>
    <scope>NUCLEOTIDE SEQUENCE [LARGE SCALE GENOMIC DNA]</scope>
    <source>
        <strain evidence="2 3">MN-17</strain>
    </source>
</reference>
<proteinExistence type="predicted"/>
<dbReference type="Proteomes" id="UP000298615">
    <property type="component" value="Chromosome"/>
</dbReference>